<dbReference type="Proteomes" id="UP001646141">
    <property type="component" value="Unassembled WGS sequence"/>
</dbReference>
<evidence type="ECO:0000313" key="3">
    <source>
        <dbReference type="Proteomes" id="UP001646141"/>
    </source>
</evidence>
<organism evidence="2 3">
    <name type="scientific">Leucobacter chromiireducens subsp. chromiireducens</name>
    <dbReference type="NCBI Taxonomy" id="660067"/>
    <lineage>
        <taxon>Bacteria</taxon>
        <taxon>Bacillati</taxon>
        <taxon>Actinomycetota</taxon>
        <taxon>Actinomycetes</taxon>
        <taxon>Micrococcales</taxon>
        <taxon>Microbacteriaceae</taxon>
        <taxon>Leucobacter</taxon>
    </lineage>
</organism>
<evidence type="ECO:0000313" key="2">
    <source>
        <dbReference type="EMBL" id="MBL3689451.1"/>
    </source>
</evidence>
<feature type="transmembrane region" description="Helical" evidence="1">
    <location>
        <begin position="405"/>
        <end position="426"/>
    </location>
</feature>
<feature type="transmembrane region" description="Helical" evidence="1">
    <location>
        <begin position="97"/>
        <end position="120"/>
    </location>
</feature>
<reference evidence="2 3" key="1">
    <citation type="submission" date="2018-09" db="EMBL/GenBank/DDBJ databases">
        <title>Comparative genomics of Leucobacter spp.</title>
        <authorList>
            <person name="Reis A.C."/>
            <person name="Kolvenbach B.A."/>
            <person name="Corvini P.F.X."/>
            <person name="Nunes O.C."/>
        </authorList>
    </citation>
    <scope>NUCLEOTIDE SEQUENCE [LARGE SCALE GENOMIC DNA]</scope>
    <source>
        <strain evidence="2 3">L-1</strain>
    </source>
</reference>
<gene>
    <name evidence="2" type="ORF">D3226_05675</name>
</gene>
<feature type="transmembrane region" description="Helical" evidence="1">
    <location>
        <begin position="28"/>
        <end position="49"/>
    </location>
</feature>
<keyword evidence="1" id="KW-1133">Transmembrane helix</keyword>
<feature type="transmembrane region" description="Helical" evidence="1">
    <location>
        <begin position="325"/>
        <end position="341"/>
    </location>
</feature>
<feature type="transmembrane region" description="Helical" evidence="1">
    <location>
        <begin position="300"/>
        <end position="319"/>
    </location>
</feature>
<keyword evidence="1" id="KW-0812">Transmembrane</keyword>
<feature type="transmembrane region" description="Helical" evidence="1">
    <location>
        <begin position="132"/>
        <end position="152"/>
    </location>
</feature>
<feature type="transmembrane region" description="Helical" evidence="1">
    <location>
        <begin position="371"/>
        <end position="393"/>
    </location>
</feature>
<sequence>MAARLFRLRVALLGGALRGPFGRVTRTIAGAVVLAALAVVAAAAPAWFIPAQHDRAVVDISFGAIVLGAILLVPFFANRGHLEPRQFGGLPAGPGSIGGALLATTVVSWPFFLLALWLLALAVFRPEWRDPAWLAPVALLLAALLAVVSARVTSALAKLLVGDRYEGLVRTIGAVLLVAALPVAVFAIASTTRDGGFDSAGDLADVLGWTPFGAPFAALALGADPAAALGRLAVVGAAILVLCLVWFAIVRASLTRIERPIDPDVARSGLGWFERFPARPAPAIAARLLTYWARDPRYRVALFAIPIAPIFILLALWVAGVPLEGLALVPLPIVLLLLGWSQHNDVAMDSTAIWEHVASGTRGAADRAGRLAPVLLLGVPLALIGSSITVTVMGDWRVLPAVVGMNLGVLFVSAGVSSIFSVMMPYPTTRPGDSPFVQPQWSGSGSGLAQTLSMIAAILLSIPAVWFAVTAITDVALGDNLWAAFFGAGYGLLILVLGILIGGRIFDRSGPELIGVTQVYD</sequence>
<proteinExistence type="predicted"/>
<feature type="transmembrane region" description="Helical" evidence="1">
    <location>
        <begin position="481"/>
        <end position="501"/>
    </location>
</feature>
<dbReference type="RefSeq" id="WP_202381376.1">
    <property type="nucleotide sequence ID" value="NZ_BAAAMA010000004.1"/>
</dbReference>
<feature type="transmembrane region" description="Helical" evidence="1">
    <location>
        <begin position="172"/>
        <end position="191"/>
    </location>
</feature>
<feature type="transmembrane region" description="Helical" evidence="1">
    <location>
        <begin position="56"/>
        <end position="77"/>
    </location>
</feature>
<evidence type="ECO:0000256" key="1">
    <source>
        <dbReference type="SAM" id="Phobius"/>
    </source>
</evidence>
<keyword evidence="3" id="KW-1185">Reference proteome</keyword>
<feature type="transmembrane region" description="Helical" evidence="1">
    <location>
        <begin position="447"/>
        <end position="469"/>
    </location>
</feature>
<keyword evidence="1" id="KW-0472">Membrane</keyword>
<name>A0ABS1SRB5_9MICO</name>
<evidence type="ECO:0008006" key="4">
    <source>
        <dbReference type="Google" id="ProtNLM"/>
    </source>
</evidence>
<protein>
    <recommendedName>
        <fullName evidence="4">ABC-2 type transport system permease protein</fullName>
    </recommendedName>
</protein>
<dbReference type="EMBL" id="QYAD01000001">
    <property type="protein sequence ID" value="MBL3689451.1"/>
    <property type="molecule type" value="Genomic_DNA"/>
</dbReference>
<accession>A0ABS1SRB5</accession>
<comment type="caution">
    <text evidence="2">The sequence shown here is derived from an EMBL/GenBank/DDBJ whole genome shotgun (WGS) entry which is preliminary data.</text>
</comment>
<feature type="transmembrane region" description="Helical" evidence="1">
    <location>
        <begin position="229"/>
        <end position="249"/>
    </location>
</feature>